<dbReference type="InterPro" id="IPR027417">
    <property type="entry name" value="P-loop_NTPase"/>
</dbReference>
<organism evidence="7 8">
    <name type="scientific">Planomicrobium stackebrandtii</name>
    <dbReference type="NCBI Taxonomy" id="253160"/>
    <lineage>
        <taxon>Bacteria</taxon>
        <taxon>Bacillati</taxon>
        <taxon>Bacillota</taxon>
        <taxon>Bacilli</taxon>
        <taxon>Bacillales</taxon>
        <taxon>Caryophanaceae</taxon>
        <taxon>Planomicrobium</taxon>
    </lineage>
</organism>
<evidence type="ECO:0000313" key="7">
    <source>
        <dbReference type="EMBL" id="MDQ0427902.1"/>
    </source>
</evidence>
<name>A0ABU0GRB5_9BACL</name>
<dbReference type="InterPro" id="IPR051927">
    <property type="entry name" value="Zn_Chap_cDPG_Synth"/>
</dbReference>
<comment type="caution">
    <text evidence="7">The sequence shown here is derived from an EMBL/GenBank/DDBJ whole genome shotgun (WGS) entry which is preliminary data.</text>
</comment>
<dbReference type="Gene3D" id="3.30.1220.10">
    <property type="entry name" value="CobW-like, C-terminal domain"/>
    <property type="match status" value="1"/>
</dbReference>
<comment type="similarity">
    <text evidence="4">Belongs to the SIMIBI class G3E GTPase family. ZNG1 subfamily.</text>
</comment>
<dbReference type="Pfam" id="PF02492">
    <property type="entry name" value="cobW"/>
    <property type="match status" value="1"/>
</dbReference>
<keyword evidence="3" id="KW-0143">Chaperone</keyword>
<dbReference type="PANTHER" id="PTHR43603:SF3">
    <property type="entry name" value="ZINC CHAPERONE YCIC"/>
    <property type="match status" value="1"/>
</dbReference>
<evidence type="ECO:0000256" key="4">
    <source>
        <dbReference type="ARBA" id="ARBA00034320"/>
    </source>
</evidence>
<keyword evidence="1" id="KW-0547">Nucleotide-binding</keyword>
<dbReference type="CDD" id="cd03112">
    <property type="entry name" value="CobW-like"/>
    <property type="match status" value="1"/>
</dbReference>
<evidence type="ECO:0000256" key="5">
    <source>
        <dbReference type="ARBA" id="ARBA00049117"/>
    </source>
</evidence>
<dbReference type="RefSeq" id="WP_308786141.1">
    <property type="nucleotide sequence ID" value="NZ_JAUSWB010000002.1"/>
</dbReference>
<protein>
    <submittedName>
        <fullName evidence="7">G3E family GTPase</fullName>
    </submittedName>
</protein>
<keyword evidence="2" id="KW-0378">Hydrolase</keyword>
<evidence type="ECO:0000259" key="6">
    <source>
        <dbReference type="SMART" id="SM00833"/>
    </source>
</evidence>
<comment type="catalytic activity">
    <reaction evidence="5">
        <text>GTP + H2O = GDP + phosphate + H(+)</text>
        <dbReference type="Rhea" id="RHEA:19669"/>
        <dbReference type="ChEBI" id="CHEBI:15377"/>
        <dbReference type="ChEBI" id="CHEBI:15378"/>
        <dbReference type="ChEBI" id="CHEBI:37565"/>
        <dbReference type="ChEBI" id="CHEBI:43474"/>
        <dbReference type="ChEBI" id="CHEBI:58189"/>
    </reaction>
    <physiologicalReaction direction="left-to-right" evidence="5">
        <dbReference type="Rhea" id="RHEA:19670"/>
    </physiologicalReaction>
</comment>
<proteinExistence type="inferred from homology"/>
<evidence type="ECO:0000256" key="1">
    <source>
        <dbReference type="ARBA" id="ARBA00022741"/>
    </source>
</evidence>
<evidence type="ECO:0000313" key="8">
    <source>
        <dbReference type="Proteomes" id="UP001241988"/>
    </source>
</evidence>
<dbReference type="Proteomes" id="UP001241988">
    <property type="component" value="Unassembled WGS sequence"/>
</dbReference>
<dbReference type="SUPFAM" id="SSF52540">
    <property type="entry name" value="P-loop containing nucleoside triphosphate hydrolases"/>
    <property type="match status" value="1"/>
</dbReference>
<evidence type="ECO:0000256" key="3">
    <source>
        <dbReference type="ARBA" id="ARBA00023186"/>
    </source>
</evidence>
<dbReference type="InterPro" id="IPR011629">
    <property type="entry name" value="CobW-like_C"/>
</dbReference>
<reference evidence="7 8" key="1">
    <citation type="submission" date="2023-07" db="EMBL/GenBank/DDBJ databases">
        <title>Genomic Encyclopedia of Type Strains, Phase IV (KMG-IV): sequencing the most valuable type-strain genomes for metagenomic binning, comparative biology and taxonomic classification.</title>
        <authorList>
            <person name="Goeker M."/>
        </authorList>
    </citation>
    <scope>NUCLEOTIDE SEQUENCE [LARGE SCALE GENOMIC DNA]</scope>
    <source>
        <strain evidence="7 8">DSM 16419</strain>
    </source>
</reference>
<feature type="domain" description="CobW C-terminal" evidence="6">
    <location>
        <begin position="256"/>
        <end position="348"/>
    </location>
</feature>
<dbReference type="SMART" id="SM00833">
    <property type="entry name" value="CobW_C"/>
    <property type="match status" value="1"/>
</dbReference>
<dbReference type="Pfam" id="PF07683">
    <property type="entry name" value="CobW_C"/>
    <property type="match status" value="1"/>
</dbReference>
<evidence type="ECO:0000256" key="2">
    <source>
        <dbReference type="ARBA" id="ARBA00022801"/>
    </source>
</evidence>
<sequence>MEKLVPVTVLSGYLGAGKTTLLNHLLHNRENLKVAVIVNDMSEVNIDAALVKQGGFLQTEEKLVQMQNGCICCTLREDLMLEVEKLVKLGDIDCIVIESSGISEPLPVAQTFTYQDEEIGVDLTKICRLDTLVTVVDGYAFWKDFASGESLLERNQEATPEDVREISDLLIDQIEFADVILLNKMDLVAPHERKRLKELLAALNPDAQIIETVHSKVALDKVVNTGLFDFEKSSQSAGWIKELNEEHIPESEEYGIASLVYRSQKPFHPERLMQWILEWPVEVVRAKGFLWLATRTEAVVLLSQAGPSLGIEHAGGWDLENGVKMTELVLIGIDMNQTVIVQELDRCLLTAEEAEQDWTTFHDPLPVFQLLS</sequence>
<dbReference type="EMBL" id="JAUSWB010000002">
    <property type="protein sequence ID" value="MDQ0427902.1"/>
    <property type="molecule type" value="Genomic_DNA"/>
</dbReference>
<dbReference type="Gene3D" id="3.40.50.300">
    <property type="entry name" value="P-loop containing nucleotide triphosphate hydrolases"/>
    <property type="match status" value="1"/>
</dbReference>
<dbReference type="InterPro" id="IPR003495">
    <property type="entry name" value="CobW/HypB/UreG_nucleotide-bd"/>
</dbReference>
<keyword evidence="8" id="KW-1185">Reference proteome</keyword>
<gene>
    <name evidence="7" type="ORF">QOZ98_000728</name>
</gene>
<accession>A0ABU0GRB5</accession>
<dbReference type="PANTHER" id="PTHR43603">
    <property type="entry name" value="COBW DOMAIN-CONTAINING PROTEIN DDB_G0274527"/>
    <property type="match status" value="1"/>
</dbReference>
<dbReference type="InterPro" id="IPR036627">
    <property type="entry name" value="CobW-likC_sf"/>
</dbReference>